<dbReference type="GO" id="GO:0016787">
    <property type="term" value="F:hydrolase activity"/>
    <property type="evidence" value="ECO:0007669"/>
    <property type="project" value="UniProtKB-KW"/>
</dbReference>
<dbReference type="Pfam" id="PF04909">
    <property type="entry name" value="Amidohydro_2"/>
    <property type="match status" value="1"/>
</dbReference>
<feature type="domain" description="Amidohydrolase-related" evidence="2">
    <location>
        <begin position="3"/>
        <end position="277"/>
    </location>
</feature>
<evidence type="ECO:0000256" key="1">
    <source>
        <dbReference type="ARBA" id="ARBA00038310"/>
    </source>
</evidence>
<organism evidence="3 4">
    <name type="scientific">Halopelagius longus</name>
    <dbReference type="NCBI Taxonomy" id="1236180"/>
    <lineage>
        <taxon>Archaea</taxon>
        <taxon>Methanobacteriati</taxon>
        <taxon>Methanobacteriota</taxon>
        <taxon>Stenosarchaea group</taxon>
        <taxon>Halobacteria</taxon>
        <taxon>Halobacteriales</taxon>
        <taxon>Haloferacaceae</taxon>
    </lineage>
</organism>
<name>A0A1H0XND6_9EURY</name>
<dbReference type="PANTHER" id="PTHR43569">
    <property type="entry name" value="AMIDOHYDROLASE"/>
    <property type="match status" value="1"/>
</dbReference>
<dbReference type="Gene3D" id="3.20.20.140">
    <property type="entry name" value="Metal-dependent hydrolases"/>
    <property type="match status" value="1"/>
</dbReference>
<dbReference type="EMBL" id="FNKQ01000001">
    <property type="protein sequence ID" value="SDQ04402.1"/>
    <property type="molecule type" value="Genomic_DNA"/>
</dbReference>
<protein>
    <submittedName>
        <fullName evidence="3">Predicted metal-dependent hydrolase, TIM-barrel fold</fullName>
    </submittedName>
</protein>
<dbReference type="PANTHER" id="PTHR43569:SF2">
    <property type="entry name" value="AMIDOHYDROLASE-RELATED DOMAIN-CONTAINING PROTEIN"/>
    <property type="match status" value="1"/>
</dbReference>
<sequence length="288" mass="33228">MIVDSHTHAWGHPSRDHPWVNGDIVDIVETFDVDAVYTAEKLLDDMDEAGVDEAVVVGYPICEWTDNWYTVKAATEYDRLSGIVMVDQFADGAAQRLRDLMSNDGILGFRLGAICPYDRMWETFDPSVEWLREAKAETEFWEAARETDAAVQILAHVEQLDQVVELVEAYPELTYLIDHFSHADPNESPDESAFARYAELAEYDTVYAKVSEVQHRSEEAYPYEDMHDHLRWLLEQFGRERLVWGADYPNVSDEATYEECLTWLERVDGLSSKDRKWLTGRAFERATK</sequence>
<gene>
    <name evidence="3" type="ORF">SAMN05216278_0023</name>
</gene>
<keyword evidence="3" id="KW-0378">Hydrolase</keyword>
<dbReference type="SUPFAM" id="SSF51556">
    <property type="entry name" value="Metallo-dependent hydrolases"/>
    <property type="match status" value="1"/>
</dbReference>
<accession>A0A1H0XND6</accession>
<dbReference type="Proteomes" id="UP000199289">
    <property type="component" value="Unassembled WGS sequence"/>
</dbReference>
<dbReference type="AlphaFoldDB" id="A0A1H0XND6"/>
<dbReference type="InterPro" id="IPR006680">
    <property type="entry name" value="Amidohydro-rel"/>
</dbReference>
<comment type="similarity">
    <text evidence="1">Belongs to the metallo-dependent hydrolases superfamily.</text>
</comment>
<reference evidence="4" key="1">
    <citation type="submission" date="2016-10" db="EMBL/GenBank/DDBJ databases">
        <authorList>
            <person name="Varghese N."/>
            <person name="Submissions S."/>
        </authorList>
    </citation>
    <scope>NUCLEOTIDE SEQUENCE [LARGE SCALE GENOMIC DNA]</scope>
    <source>
        <strain evidence="4">CGMCC 1.12397</strain>
    </source>
</reference>
<evidence type="ECO:0000259" key="2">
    <source>
        <dbReference type="Pfam" id="PF04909"/>
    </source>
</evidence>
<dbReference type="InterPro" id="IPR052350">
    <property type="entry name" value="Metallo-dep_Lactonases"/>
</dbReference>
<dbReference type="InterPro" id="IPR032466">
    <property type="entry name" value="Metal_Hydrolase"/>
</dbReference>
<evidence type="ECO:0000313" key="4">
    <source>
        <dbReference type="Proteomes" id="UP000199289"/>
    </source>
</evidence>
<proteinExistence type="inferred from homology"/>
<evidence type="ECO:0000313" key="3">
    <source>
        <dbReference type="EMBL" id="SDQ04402.1"/>
    </source>
</evidence>